<dbReference type="InterPro" id="IPR036597">
    <property type="entry name" value="Fido-like_dom_sf"/>
</dbReference>
<dbReference type="AlphaFoldDB" id="A0A226UMJ3"/>
<dbReference type="EMBL" id="DYXB01000147">
    <property type="protein sequence ID" value="HJF10915.1"/>
    <property type="molecule type" value="Genomic_DNA"/>
</dbReference>
<dbReference type="SUPFAM" id="SSF140931">
    <property type="entry name" value="Fic-like"/>
    <property type="match status" value="1"/>
</dbReference>
<dbReference type="Proteomes" id="UP000198437">
    <property type="component" value="Unassembled WGS sequence"/>
</dbReference>
<dbReference type="RefSeq" id="WP_013086576.1">
    <property type="nucleotide sequence ID" value="NZ_CP039266.1"/>
</dbReference>
<dbReference type="Pfam" id="PF02661">
    <property type="entry name" value="Fic"/>
    <property type="match status" value="1"/>
</dbReference>
<evidence type="ECO:0000259" key="1">
    <source>
        <dbReference type="PROSITE" id="PS51459"/>
    </source>
</evidence>
<evidence type="ECO:0000313" key="4">
    <source>
        <dbReference type="Proteomes" id="UP000198437"/>
    </source>
</evidence>
<dbReference type="InterPro" id="IPR003812">
    <property type="entry name" value="Fido"/>
</dbReference>
<accession>A0A226UMJ3</accession>
<comment type="caution">
    <text evidence="3">The sequence shown here is derived from an EMBL/GenBank/DDBJ whole genome shotgun (WGS) entry which is preliminary data.</text>
</comment>
<name>A0A226UMJ3_9LACO</name>
<protein>
    <submittedName>
        <fullName evidence="2">Fic family protein</fullName>
    </submittedName>
</protein>
<dbReference type="PROSITE" id="PS51459">
    <property type="entry name" value="FIDO"/>
    <property type="match status" value="1"/>
</dbReference>
<dbReference type="Gene3D" id="1.10.3290.10">
    <property type="entry name" value="Fido-like domain"/>
    <property type="match status" value="1"/>
</dbReference>
<sequence length="240" mass="27699">MQYPDKFHLTQDQNRRFARKNLVRLIFTNSRFEGLTTTLPQTQTIVDGMSAAGVSIDDTNVIVQLKRGWQYIINENKPLSLKIEQNINLLVARYDSLDPGNFRTGEVTVELGNNRGEYKPDSLNYKQEEKFFDELMHSDTSIADKAMTLMYHNMRNQLFWDGNKRTATLAANKLMIDHGAGLINVPLDRWDKWNELISKYYLSGEMNALKDWTYENGIQGVVLNKNSNLPKPDINPTDYD</sequence>
<proteinExistence type="predicted"/>
<dbReference type="EMBL" id="LYQW01000020">
    <property type="protein sequence ID" value="OXC22864.1"/>
    <property type="molecule type" value="Genomic_DNA"/>
</dbReference>
<dbReference type="GeneID" id="69823810"/>
<reference evidence="3 4" key="1">
    <citation type="submission" date="2016-05" db="EMBL/GenBank/DDBJ databases">
        <authorList>
            <person name="Johnson T.J."/>
            <person name="Youmans B.P."/>
            <person name="Case K.A."/>
        </authorList>
    </citation>
    <scope>NUCLEOTIDE SEQUENCE [LARGE SCALE GENOMIC DNA]</scope>
    <source>
        <strain evidence="3 4">UMNLC6</strain>
    </source>
</reference>
<feature type="domain" description="Fido" evidence="1">
    <location>
        <begin position="79"/>
        <end position="215"/>
    </location>
</feature>
<organism evidence="3 4">
    <name type="scientific">Lactobacillus crispatus</name>
    <dbReference type="NCBI Taxonomy" id="47770"/>
    <lineage>
        <taxon>Bacteria</taxon>
        <taxon>Bacillati</taxon>
        <taxon>Bacillota</taxon>
        <taxon>Bacilli</taxon>
        <taxon>Lactobacillales</taxon>
        <taxon>Lactobacillaceae</taxon>
        <taxon>Lactobacillus</taxon>
    </lineage>
</organism>
<evidence type="ECO:0000313" key="3">
    <source>
        <dbReference type="EMBL" id="OXC22864.1"/>
    </source>
</evidence>
<reference evidence="2" key="2">
    <citation type="journal article" date="2021" name="PeerJ">
        <title>Extensive microbial diversity within the chicken gut microbiome revealed by metagenomics and culture.</title>
        <authorList>
            <person name="Gilroy R."/>
            <person name="Ravi A."/>
            <person name="Getino M."/>
            <person name="Pursley I."/>
            <person name="Horton D.L."/>
            <person name="Alikhan N.F."/>
            <person name="Baker D."/>
            <person name="Gharbi K."/>
            <person name="Hall N."/>
            <person name="Watson M."/>
            <person name="Adriaenssens E.M."/>
            <person name="Foster-Nyarko E."/>
            <person name="Jarju S."/>
            <person name="Secka A."/>
            <person name="Antonio M."/>
            <person name="Oren A."/>
            <person name="Chaudhuri R.R."/>
            <person name="La Ragione R."/>
            <person name="Hildebrand F."/>
            <person name="Pallen M.J."/>
        </authorList>
    </citation>
    <scope>NUCLEOTIDE SEQUENCE</scope>
    <source>
        <strain evidence="2">CHK194-22301</strain>
    </source>
</reference>
<gene>
    <name evidence="3" type="ORF">AYP82_08715</name>
    <name evidence="2" type="ORF">K8V23_09075</name>
</gene>
<dbReference type="OMA" id="NEALEWG"/>
<dbReference type="Proteomes" id="UP000784793">
    <property type="component" value="Unassembled WGS sequence"/>
</dbReference>
<evidence type="ECO:0000313" key="2">
    <source>
        <dbReference type="EMBL" id="HJF10915.1"/>
    </source>
</evidence>
<reference evidence="2" key="3">
    <citation type="submission" date="2021-09" db="EMBL/GenBank/DDBJ databases">
        <authorList>
            <person name="Gilroy R."/>
        </authorList>
    </citation>
    <scope>NUCLEOTIDE SEQUENCE</scope>
    <source>
        <strain evidence="2">CHK194-22301</strain>
    </source>
</reference>